<sequence>MNALSRWTFVHRLARVGNCSWKSTSMSAPAAKPPSFKHPSFRCFQYLNLQYVPFRVMSYCLLIFYDCSGRHTCRTWKLLKATPDTPVEDFQELEQTSSPNLVSSMSRGYPDLCPQFPWSAKLK</sequence>
<organism evidence="1 2">
    <name type="scientific">Laccaria amethystina LaAM-08-1</name>
    <dbReference type="NCBI Taxonomy" id="1095629"/>
    <lineage>
        <taxon>Eukaryota</taxon>
        <taxon>Fungi</taxon>
        <taxon>Dikarya</taxon>
        <taxon>Basidiomycota</taxon>
        <taxon>Agaricomycotina</taxon>
        <taxon>Agaricomycetes</taxon>
        <taxon>Agaricomycetidae</taxon>
        <taxon>Agaricales</taxon>
        <taxon>Agaricineae</taxon>
        <taxon>Hydnangiaceae</taxon>
        <taxon>Laccaria</taxon>
    </lineage>
</organism>
<keyword evidence="2" id="KW-1185">Reference proteome</keyword>
<accession>A0A0C9X598</accession>
<proteinExistence type="predicted"/>
<reference evidence="2" key="2">
    <citation type="submission" date="2015-01" db="EMBL/GenBank/DDBJ databases">
        <title>Evolutionary Origins and Diversification of the Mycorrhizal Mutualists.</title>
        <authorList>
            <consortium name="DOE Joint Genome Institute"/>
            <consortium name="Mycorrhizal Genomics Consortium"/>
            <person name="Kohler A."/>
            <person name="Kuo A."/>
            <person name="Nagy L.G."/>
            <person name="Floudas D."/>
            <person name="Copeland A."/>
            <person name="Barry K.W."/>
            <person name="Cichocki N."/>
            <person name="Veneault-Fourrey C."/>
            <person name="LaButti K."/>
            <person name="Lindquist E.A."/>
            <person name="Lipzen A."/>
            <person name="Lundell T."/>
            <person name="Morin E."/>
            <person name="Murat C."/>
            <person name="Riley R."/>
            <person name="Ohm R."/>
            <person name="Sun H."/>
            <person name="Tunlid A."/>
            <person name="Henrissat B."/>
            <person name="Grigoriev I.V."/>
            <person name="Hibbett D.S."/>
            <person name="Martin F."/>
        </authorList>
    </citation>
    <scope>NUCLEOTIDE SEQUENCE [LARGE SCALE GENOMIC DNA]</scope>
    <source>
        <strain evidence="2">LaAM-08-1</strain>
    </source>
</reference>
<evidence type="ECO:0000313" key="2">
    <source>
        <dbReference type="Proteomes" id="UP000054477"/>
    </source>
</evidence>
<protein>
    <submittedName>
        <fullName evidence="1">Uncharacterized protein</fullName>
    </submittedName>
</protein>
<dbReference type="HOGENOM" id="CLU_2015657_0_0_1"/>
<evidence type="ECO:0000313" key="1">
    <source>
        <dbReference type="EMBL" id="KIK00211.1"/>
    </source>
</evidence>
<dbReference type="AlphaFoldDB" id="A0A0C9X598"/>
<dbReference type="EMBL" id="KN838631">
    <property type="protein sequence ID" value="KIK00211.1"/>
    <property type="molecule type" value="Genomic_DNA"/>
</dbReference>
<dbReference type="Proteomes" id="UP000054477">
    <property type="component" value="Unassembled WGS sequence"/>
</dbReference>
<reference evidence="1 2" key="1">
    <citation type="submission" date="2014-04" db="EMBL/GenBank/DDBJ databases">
        <authorList>
            <consortium name="DOE Joint Genome Institute"/>
            <person name="Kuo A."/>
            <person name="Kohler A."/>
            <person name="Nagy L.G."/>
            <person name="Floudas D."/>
            <person name="Copeland A."/>
            <person name="Barry K.W."/>
            <person name="Cichocki N."/>
            <person name="Veneault-Fourrey C."/>
            <person name="LaButti K."/>
            <person name="Lindquist E.A."/>
            <person name="Lipzen A."/>
            <person name="Lundell T."/>
            <person name="Morin E."/>
            <person name="Murat C."/>
            <person name="Sun H."/>
            <person name="Tunlid A."/>
            <person name="Henrissat B."/>
            <person name="Grigoriev I.V."/>
            <person name="Hibbett D.S."/>
            <person name="Martin F."/>
            <person name="Nordberg H.P."/>
            <person name="Cantor M.N."/>
            <person name="Hua S.X."/>
        </authorList>
    </citation>
    <scope>NUCLEOTIDE SEQUENCE [LARGE SCALE GENOMIC DNA]</scope>
    <source>
        <strain evidence="1 2">LaAM-08-1</strain>
    </source>
</reference>
<gene>
    <name evidence="1" type="ORF">K443DRAFT_666475</name>
</gene>
<name>A0A0C9X598_9AGAR</name>